<name>A0A0F3NP48_9RICK</name>
<dbReference type="RefSeq" id="WP_232295932.1">
    <property type="nucleotide sequence ID" value="NZ_LANX01000001.1"/>
</dbReference>
<accession>A0A0F3NP48</accession>
<reference evidence="1 2" key="1">
    <citation type="submission" date="2015-02" db="EMBL/GenBank/DDBJ databases">
        <title>Genome Sequencing of Rickettsiales.</title>
        <authorList>
            <person name="Daugherty S.C."/>
            <person name="Su Q."/>
            <person name="Abolude K."/>
            <person name="Beier-Sexton M."/>
            <person name="Carlyon J.A."/>
            <person name="Carter R."/>
            <person name="Day N.P."/>
            <person name="Dumler S.J."/>
            <person name="Dyachenko V."/>
            <person name="Godinez A."/>
            <person name="Kurtti T.J."/>
            <person name="Lichay M."/>
            <person name="Mullins K.E."/>
            <person name="Ott S."/>
            <person name="Pappas-Brown V."/>
            <person name="Paris D.H."/>
            <person name="Patel P."/>
            <person name="Richards A.L."/>
            <person name="Sadzewicz L."/>
            <person name="Sears K."/>
            <person name="Seidman D."/>
            <person name="Sengamalay N."/>
            <person name="Stenos J."/>
            <person name="Tallon L.J."/>
            <person name="Vincent G."/>
            <person name="Fraser C.M."/>
            <person name="Munderloh U."/>
            <person name="Dunning-Hotopp J.C."/>
        </authorList>
    </citation>
    <scope>NUCLEOTIDE SEQUENCE [LARGE SCALE GENOMIC DNA]</scope>
    <source>
        <strain evidence="1 2">RAC413</strain>
    </source>
</reference>
<dbReference type="EMBL" id="LANX01000001">
    <property type="protein sequence ID" value="KJV69541.1"/>
    <property type="molecule type" value="Genomic_DNA"/>
</dbReference>
<protein>
    <submittedName>
        <fullName evidence="1">Uncharacterized protein</fullName>
    </submittedName>
</protein>
<evidence type="ECO:0000313" key="2">
    <source>
        <dbReference type="Proteomes" id="UP000033562"/>
    </source>
</evidence>
<dbReference type="Proteomes" id="UP000033562">
    <property type="component" value="Unassembled WGS sequence"/>
</dbReference>
<gene>
    <name evidence="1" type="ORF">NLO413_0934</name>
</gene>
<organism evidence="1 2">
    <name type="scientific">Candidatus Neoehrlichia procyonis str. RAC413</name>
    <dbReference type="NCBI Taxonomy" id="1359163"/>
    <lineage>
        <taxon>Bacteria</taxon>
        <taxon>Pseudomonadati</taxon>
        <taxon>Pseudomonadota</taxon>
        <taxon>Alphaproteobacteria</taxon>
        <taxon>Rickettsiales</taxon>
        <taxon>Anaplasmataceae</taxon>
        <taxon>Candidatus Neoehrlichia</taxon>
    </lineage>
</organism>
<evidence type="ECO:0000313" key="1">
    <source>
        <dbReference type="EMBL" id="KJV69541.1"/>
    </source>
</evidence>
<dbReference type="AlphaFoldDB" id="A0A0F3NP48"/>
<proteinExistence type="predicted"/>
<dbReference type="STRING" id="1359163.NLO413_0934"/>
<sequence length="67" mass="7777">MVDKNIINFKHLNFLSMCNIINVETNIIKVAIDDRILNPCRYSTQLIKSEKMVFSEAVYKNLSSIKN</sequence>
<keyword evidence="2" id="KW-1185">Reference proteome</keyword>
<comment type="caution">
    <text evidence="1">The sequence shown here is derived from an EMBL/GenBank/DDBJ whole genome shotgun (WGS) entry which is preliminary data.</text>
</comment>